<dbReference type="Gene3D" id="1.10.10.60">
    <property type="entry name" value="Homeodomain-like"/>
    <property type="match status" value="1"/>
</dbReference>
<dbReference type="Proteomes" id="UP001551482">
    <property type="component" value="Unassembled WGS sequence"/>
</dbReference>
<accession>A0ABV3DEB5</accession>
<dbReference type="InterPro" id="IPR009057">
    <property type="entry name" value="Homeodomain-like_sf"/>
</dbReference>
<gene>
    <name evidence="5" type="ORF">AB0C36_11015</name>
</gene>
<keyword evidence="2" id="KW-0238">DNA-binding</keyword>
<keyword evidence="6" id="KW-1185">Reference proteome</keyword>
<dbReference type="SUPFAM" id="SSF46689">
    <property type="entry name" value="Homeodomain-like"/>
    <property type="match status" value="1"/>
</dbReference>
<dbReference type="PANTHER" id="PTHR46796:SF15">
    <property type="entry name" value="BLL1074 PROTEIN"/>
    <property type="match status" value="1"/>
</dbReference>
<evidence type="ECO:0000259" key="4">
    <source>
        <dbReference type="PROSITE" id="PS01124"/>
    </source>
</evidence>
<dbReference type="EMBL" id="JBEZFP010000021">
    <property type="protein sequence ID" value="MEU8134031.1"/>
    <property type="molecule type" value="Genomic_DNA"/>
</dbReference>
<proteinExistence type="predicted"/>
<name>A0ABV3DEB5_9ACTN</name>
<dbReference type="Pfam" id="PF12833">
    <property type="entry name" value="HTH_18"/>
    <property type="match status" value="1"/>
</dbReference>
<dbReference type="InterPro" id="IPR050204">
    <property type="entry name" value="AraC_XylS_family_regulators"/>
</dbReference>
<evidence type="ECO:0000256" key="1">
    <source>
        <dbReference type="ARBA" id="ARBA00023015"/>
    </source>
</evidence>
<evidence type="ECO:0000313" key="5">
    <source>
        <dbReference type="EMBL" id="MEU8134031.1"/>
    </source>
</evidence>
<organism evidence="5 6">
    <name type="scientific">Streptodolium elevatio</name>
    <dbReference type="NCBI Taxonomy" id="3157996"/>
    <lineage>
        <taxon>Bacteria</taxon>
        <taxon>Bacillati</taxon>
        <taxon>Actinomycetota</taxon>
        <taxon>Actinomycetes</taxon>
        <taxon>Kitasatosporales</taxon>
        <taxon>Streptomycetaceae</taxon>
        <taxon>Streptodolium</taxon>
    </lineage>
</organism>
<evidence type="ECO:0000313" key="6">
    <source>
        <dbReference type="Proteomes" id="UP001551482"/>
    </source>
</evidence>
<keyword evidence="1" id="KW-0805">Transcription regulation</keyword>
<protein>
    <submittedName>
        <fullName evidence="5">Helix-turn-helix domain-containing protein</fullName>
    </submittedName>
</protein>
<dbReference type="SMART" id="SM00342">
    <property type="entry name" value="HTH_ARAC"/>
    <property type="match status" value="1"/>
</dbReference>
<evidence type="ECO:0000256" key="2">
    <source>
        <dbReference type="ARBA" id="ARBA00023125"/>
    </source>
</evidence>
<reference evidence="5 6" key="1">
    <citation type="submission" date="2024-06" db="EMBL/GenBank/DDBJ databases">
        <title>The Natural Products Discovery Center: Release of the First 8490 Sequenced Strains for Exploring Actinobacteria Biosynthetic Diversity.</title>
        <authorList>
            <person name="Kalkreuter E."/>
            <person name="Kautsar S.A."/>
            <person name="Yang D."/>
            <person name="Bader C.D."/>
            <person name="Teijaro C.N."/>
            <person name="Fluegel L."/>
            <person name="Davis C.M."/>
            <person name="Simpson J.R."/>
            <person name="Lauterbach L."/>
            <person name="Steele A.D."/>
            <person name="Gui C."/>
            <person name="Meng S."/>
            <person name="Li G."/>
            <person name="Viehrig K."/>
            <person name="Ye F."/>
            <person name="Su P."/>
            <person name="Kiefer A.F."/>
            <person name="Nichols A."/>
            <person name="Cepeda A.J."/>
            <person name="Yan W."/>
            <person name="Fan B."/>
            <person name="Jiang Y."/>
            <person name="Adhikari A."/>
            <person name="Zheng C.-J."/>
            <person name="Schuster L."/>
            <person name="Cowan T.M."/>
            <person name="Smanski M.J."/>
            <person name="Chevrette M.G."/>
            <person name="De Carvalho L.P.S."/>
            <person name="Shen B."/>
        </authorList>
    </citation>
    <scope>NUCLEOTIDE SEQUENCE [LARGE SCALE GENOMIC DNA]</scope>
    <source>
        <strain evidence="5 6">NPDC048946</strain>
    </source>
</reference>
<feature type="domain" description="HTH araC/xylS-type" evidence="4">
    <location>
        <begin position="164"/>
        <end position="269"/>
    </location>
</feature>
<dbReference type="PANTHER" id="PTHR46796">
    <property type="entry name" value="HTH-TYPE TRANSCRIPTIONAL ACTIVATOR RHAS-RELATED"/>
    <property type="match status" value="1"/>
</dbReference>
<comment type="caution">
    <text evidence="5">The sequence shown here is derived from an EMBL/GenBank/DDBJ whole genome shotgun (WGS) entry which is preliminary data.</text>
</comment>
<dbReference type="RefSeq" id="WP_358352355.1">
    <property type="nucleotide sequence ID" value="NZ_JBEZFP010000021.1"/>
</dbReference>
<keyword evidence="3" id="KW-0804">Transcription</keyword>
<dbReference type="InterPro" id="IPR018060">
    <property type="entry name" value="HTH_AraC"/>
</dbReference>
<dbReference type="PROSITE" id="PS01124">
    <property type="entry name" value="HTH_ARAC_FAMILY_2"/>
    <property type="match status" value="1"/>
</dbReference>
<evidence type="ECO:0000256" key="3">
    <source>
        <dbReference type="ARBA" id="ARBA00023163"/>
    </source>
</evidence>
<sequence length="285" mass="30636">MEDRADIGIGARPAPALRRYVDSYVGFDLRAFPAGVHCGPPSRALTTVIGLSGPLQVAAGVDDGSPVNEFTAVAGGLRCRSAAIHHDGRQQGVQVSLTPLGARAIYGLPAAELAHQLVPLDELLGTLGVELVDRLRTATTWATRFTALDELFLRAVNRGSDRVRRVRPEVAEAWSRLVGARGRVQVGAVAAELGWSRRYLTERFSGELGLSPKTFARVLRFEYAHELATARNPLPWAAVAPLAGYADQAHLVRDWSEFTGRTPTAWRRGEVLLGSRAGEGSLGTA</sequence>